<evidence type="ECO:0000313" key="2">
    <source>
        <dbReference type="Proteomes" id="UP001201273"/>
    </source>
</evidence>
<name>A0ABS8W780_9GAMM</name>
<proteinExistence type="predicted"/>
<sequence>MSCSKPEQLAINQYNELLAQAFEHPVTSKSSQHFPARRDLTLAELDSQLTLLESLQLKQCDLLYLASEKNQILNKHQSGADNFVFQLTLLNQLTQCLQTEQEMPNSERDFLSALAQEKRAKLPSYFWNLLFSDEPSYHFFAQYTQLYPLSGHRFAVASQQSLSYLIEIKQQINTISASSAASIPASLLTQLKQLPEHLAILAQSRYIASLLHSADLASTQLEQATSLLTTHQADIDCHSKRNNVPFSQLKAIFSHRFIKQMQPYLSQINTELHQVMPLLASLLKPYPTQLEADVTAQLDNVLATQQRLQQANLAHQQQWQTLFERCQQKVGS</sequence>
<organism evidence="1 2">
    <name type="scientific">Motilimonas cestriensis</name>
    <dbReference type="NCBI Taxonomy" id="2742685"/>
    <lineage>
        <taxon>Bacteria</taxon>
        <taxon>Pseudomonadati</taxon>
        <taxon>Pseudomonadota</taxon>
        <taxon>Gammaproteobacteria</taxon>
        <taxon>Alteromonadales</taxon>
        <taxon>Alteromonadales genera incertae sedis</taxon>
        <taxon>Motilimonas</taxon>
    </lineage>
</organism>
<comment type="caution">
    <text evidence="1">The sequence shown here is derived from an EMBL/GenBank/DDBJ whole genome shotgun (WGS) entry which is preliminary data.</text>
</comment>
<dbReference type="Proteomes" id="UP001201273">
    <property type="component" value="Unassembled WGS sequence"/>
</dbReference>
<keyword evidence="2" id="KW-1185">Reference proteome</keyword>
<dbReference type="RefSeq" id="WP_233051269.1">
    <property type="nucleotide sequence ID" value="NZ_JAIMJA010000002.1"/>
</dbReference>
<accession>A0ABS8W780</accession>
<gene>
    <name evidence="1" type="ORF">K6Y31_02455</name>
</gene>
<dbReference type="Pfam" id="PF11279">
    <property type="entry name" value="DUF3080"/>
    <property type="match status" value="1"/>
</dbReference>
<reference evidence="1 2" key="1">
    <citation type="journal article" date="2022" name="Environ. Microbiol. Rep.">
        <title>Eco-phylogenetic analyses reveal divergent evolution of vitamin B12 metabolism in the marine bacterial family 'Psychromonadaceae'.</title>
        <authorList>
            <person name="Jin X."/>
            <person name="Yang Y."/>
            <person name="Cao H."/>
            <person name="Gao B."/>
            <person name="Zhao Z."/>
        </authorList>
    </citation>
    <scope>NUCLEOTIDE SEQUENCE [LARGE SCALE GENOMIC DNA]</scope>
    <source>
        <strain evidence="1 2">MKS20</strain>
    </source>
</reference>
<evidence type="ECO:0000313" key="1">
    <source>
        <dbReference type="EMBL" id="MCE2593674.1"/>
    </source>
</evidence>
<dbReference type="InterPro" id="IPR021431">
    <property type="entry name" value="DUF3080"/>
</dbReference>
<protein>
    <submittedName>
        <fullName evidence="1">DUF3080 domain-containing protein</fullName>
    </submittedName>
</protein>
<dbReference type="EMBL" id="JAIMJA010000002">
    <property type="protein sequence ID" value="MCE2593674.1"/>
    <property type="molecule type" value="Genomic_DNA"/>
</dbReference>